<feature type="domain" description="Cell envelope-related transcriptional attenuator" evidence="3">
    <location>
        <begin position="112"/>
        <end position="260"/>
    </location>
</feature>
<sequence length="367" mass="39895">MTDEPPPPGASAAAPARPSWLRRHKVLSAFLAMVLLLGVGVGSWLVYLQNLTGDIKRVDIGLDDAERPPTGAGSTDSTGALNILVAGADNGASGGSIADDVGSGTWEPYSHRSDTIMIMHVSADRDSVALVSIPRDSYVQIYDESGDPAGRSKINDAFGRYGPSGYISTIEHLTDLRMDHLAILEWEAFSDLTTALGGVQVYIPETFRDTSQNITWEKGTQLLEGEKALAYVRTRYGLDDGDFGRIERQQNFMRALLDKLVDNGTMSNPVRITKVLQVVSRNLIVDEGWESDEIQDLVFSLRGVRADDVTFVTAPLGKYDTTAGGASIVRLAQPDTGELWDSIRTDDVQRWAAAHTEDRLGQPDDVS</sequence>
<keyword evidence="2" id="KW-0472">Membrane</keyword>
<protein>
    <submittedName>
        <fullName evidence="4">Cell envelope-associated transcriptional attenuator LytR-CpsA-Psr, subfamily A1 (As in PMID19099556)</fullName>
    </submittedName>
</protein>
<dbReference type="NCBIfam" id="TIGR00350">
    <property type="entry name" value="lytR_cpsA_psr"/>
    <property type="match status" value="1"/>
</dbReference>
<keyword evidence="2" id="KW-0812">Transmembrane</keyword>
<evidence type="ECO:0000313" key="4">
    <source>
        <dbReference type="EMBL" id="CAA9338734.1"/>
    </source>
</evidence>
<dbReference type="PANTHER" id="PTHR33392">
    <property type="entry name" value="POLYISOPRENYL-TEICHOIC ACID--PEPTIDOGLYCAN TEICHOIC ACID TRANSFERASE TAGU"/>
    <property type="match status" value="1"/>
</dbReference>
<evidence type="ECO:0000256" key="1">
    <source>
        <dbReference type="ARBA" id="ARBA00006068"/>
    </source>
</evidence>
<dbReference type="Pfam" id="PF03816">
    <property type="entry name" value="LytR_cpsA_psr"/>
    <property type="match status" value="1"/>
</dbReference>
<name>A0A6J4LRB7_9ACTN</name>
<evidence type="ECO:0000256" key="2">
    <source>
        <dbReference type="SAM" id="Phobius"/>
    </source>
</evidence>
<accession>A0A6J4LRB7</accession>
<feature type="transmembrane region" description="Helical" evidence="2">
    <location>
        <begin position="26"/>
        <end position="47"/>
    </location>
</feature>
<proteinExistence type="inferred from homology"/>
<dbReference type="AlphaFoldDB" id="A0A6J4LRB7"/>
<dbReference type="Gene3D" id="3.40.630.190">
    <property type="entry name" value="LCP protein"/>
    <property type="match status" value="1"/>
</dbReference>
<dbReference type="InterPro" id="IPR004474">
    <property type="entry name" value="LytR_CpsA_psr"/>
</dbReference>
<dbReference type="EMBL" id="CADCUG010000093">
    <property type="protein sequence ID" value="CAA9338734.1"/>
    <property type="molecule type" value="Genomic_DNA"/>
</dbReference>
<reference evidence="4" key="1">
    <citation type="submission" date="2020-02" db="EMBL/GenBank/DDBJ databases">
        <authorList>
            <person name="Meier V. D."/>
        </authorList>
    </citation>
    <scope>NUCLEOTIDE SEQUENCE</scope>
    <source>
        <strain evidence="4">AVDCRST_MAG29</strain>
    </source>
</reference>
<keyword evidence="2" id="KW-1133">Transmembrane helix</keyword>
<gene>
    <name evidence="4" type="ORF">AVDCRST_MAG29-1498</name>
</gene>
<organism evidence="4">
    <name type="scientific">uncultured Nocardioidaceae bacterium</name>
    <dbReference type="NCBI Taxonomy" id="253824"/>
    <lineage>
        <taxon>Bacteria</taxon>
        <taxon>Bacillati</taxon>
        <taxon>Actinomycetota</taxon>
        <taxon>Actinomycetes</taxon>
        <taxon>Propionibacteriales</taxon>
        <taxon>Nocardioidaceae</taxon>
        <taxon>environmental samples</taxon>
    </lineage>
</organism>
<dbReference type="InterPro" id="IPR050922">
    <property type="entry name" value="LytR/CpsA/Psr_CW_biosynth"/>
</dbReference>
<dbReference type="PANTHER" id="PTHR33392:SF6">
    <property type="entry name" value="POLYISOPRENYL-TEICHOIC ACID--PEPTIDOGLYCAN TEICHOIC ACID TRANSFERASE TAGU"/>
    <property type="match status" value="1"/>
</dbReference>
<comment type="similarity">
    <text evidence="1">Belongs to the LytR/CpsA/Psr (LCP) family.</text>
</comment>
<evidence type="ECO:0000259" key="3">
    <source>
        <dbReference type="Pfam" id="PF03816"/>
    </source>
</evidence>